<keyword evidence="6" id="KW-0443">Lipid metabolism</keyword>
<comment type="caution">
    <text evidence="9">The sequence shown here is derived from an EMBL/GenBank/DDBJ whole genome shotgun (WGS) entry which is preliminary data.</text>
</comment>
<dbReference type="NCBIfam" id="NF004794">
    <property type="entry name" value="PRK06142.1"/>
    <property type="match status" value="1"/>
</dbReference>
<dbReference type="PANTHER" id="PTHR43149">
    <property type="entry name" value="ENOYL-COA HYDRATASE"/>
    <property type="match status" value="1"/>
</dbReference>
<name>A0AAE3N5K1_9BURK</name>
<accession>A0AAE3N5K1</accession>
<keyword evidence="4" id="KW-0276">Fatty acid metabolism</keyword>
<keyword evidence="7" id="KW-0576">Peroxisome</keyword>
<evidence type="ECO:0000256" key="8">
    <source>
        <dbReference type="ARBA" id="ARBA00023235"/>
    </source>
</evidence>
<proteinExistence type="inferred from homology"/>
<dbReference type="AlphaFoldDB" id="A0AAE3N5K1"/>
<dbReference type="GO" id="GO:0006631">
    <property type="term" value="P:fatty acid metabolic process"/>
    <property type="evidence" value="ECO:0007669"/>
    <property type="project" value="UniProtKB-KW"/>
</dbReference>
<dbReference type="InterPro" id="IPR029045">
    <property type="entry name" value="ClpP/crotonase-like_dom_sf"/>
</dbReference>
<dbReference type="InterPro" id="IPR014748">
    <property type="entry name" value="Enoyl-CoA_hydra_C"/>
</dbReference>
<evidence type="ECO:0000313" key="9">
    <source>
        <dbReference type="EMBL" id="MDA7415975.1"/>
    </source>
</evidence>
<dbReference type="GO" id="GO:0051750">
    <property type="term" value="F:delta(3,5)-delta(2,4)-dienoyl-CoA isomerase activity"/>
    <property type="evidence" value="ECO:0007669"/>
    <property type="project" value="TreeGrafter"/>
</dbReference>
<dbReference type="FunFam" id="1.10.12.10:FF:000004">
    <property type="entry name" value="Delta3,5-delta2,4-dienoyl-CoA isomerase"/>
    <property type="match status" value="1"/>
</dbReference>
<dbReference type="Gene3D" id="3.90.226.10">
    <property type="entry name" value="2-enoyl-CoA Hydratase, Chain A, domain 1"/>
    <property type="match status" value="1"/>
</dbReference>
<comment type="subcellular location">
    <subcellularLocation>
        <location evidence="1">Peroxisome</location>
    </subcellularLocation>
</comment>
<evidence type="ECO:0000256" key="4">
    <source>
        <dbReference type="ARBA" id="ARBA00022832"/>
    </source>
</evidence>
<evidence type="ECO:0000256" key="5">
    <source>
        <dbReference type="ARBA" id="ARBA00022990"/>
    </source>
</evidence>
<organism evidence="9 10">
    <name type="scientific">Xenophilus arseniciresistens</name>
    <dbReference type="NCBI Taxonomy" id="1283306"/>
    <lineage>
        <taxon>Bacteria</taxon>
        <taxon>Pseudomonadati</taxon>
        <taxon>Pseudomonadota</taxon>
        <taxon>Betaproteobacteria</taxon>
        <taxon>Burkholderiales</taxon>
        <taxon>Comamonadaceae</taxon>
        <taxon>Xenophilus</taxon>
    </lineage>
</organism>
<keyword evidence="10" id="KW-1185">Reference proteome</keyword>
<dbReference type="Gene3D" id="1.10.12.10">
    <property type="entry name" value="Lyase 2-enoyl-coa Hydratase, Chain A, domain 2"/>
    <property type="match status" value="1"/>
</dbReference>
<comment type="similarity">
    <text evidence="3">Belongs to the enoyl-CoA hydratase/isomerase family.</text>
</comment>
<dbReference type="Proteomes" id="UP001212602">
    <property type="component" value="Unassembled WGS sequence"/>
</dbReference>
<dbReference type="GO" id="GO:0005737">
    <property type="term" value="C:cytoplasm"/>
    <property type="evidence" value="ECO:0007669"/>
    <property type="project" value="UniProtKB-ARBA"/>
</dbReference>
<dbReference type="FunFam" id="3.90.226.10:FF:000024">
    <property type="entry name" value="Delta3,5-delta2,4-dienoyl-CoA isomerase"/>
    <property type="match status" value="1"/>
</dbReference>
<evidence type="ECO:0000256" key="1">
    <source>
        <dbReference type="ARBA" id="ARBA00004275"/>
    </source>
</evidence>
<evidence type="ECO:0000256" key="3">
    <source>
        <dbReference type="ARBA" id="ARBA00005254"/>
    </source>
</evidence>
<evidence type="ECO:0000313" key="10">
    <source>
        <dbReference type="Proteomes" id="UP001212602"/>
    </source>
</evidence>
<dbReference type="InterPro" id="IPR045002">
    <property type="entry name" value="Ech1-like"/>
</dbReference>
<evidence type="ECO:0000256" key="7">
    <source>
        <dbReference type="ARBA" id="ARBA00023140"/>
    </source>
</evidence>
<dbReference type="RefSeq" id="WP_271427217.1">
    <property type="nucleotide sequence ID" value="NZ_JAQIPB010000002.1"/>
</dbReference>
<dbReference type="Pfam" id="PF00378">
    <property type="entry name" value="ECH_1"/>
    <property type="match status" value="1"/>
</dbReference>
<dbReference type="PANTHER" id="PTHR43149:SF1">
    <property type="entry name" value="DELTA(3,5)-DELTA(2,4)-DIENOYL-COA ISOMERASE, MITOCHONDRIAL"/>
    <property type="match status" value="1"/>
</dbReference>
<dbReference type="EMBL" id="JAQIPB010000002">
    <property type="protein sequence ID" value="MDA7415975.1"/>
    <property type="molecule type" value="Genomic_DNA"/>
</dbReference>
<dbReference type="CDD" id="cd06558">
    <property type="entry name" value="crotonase-like"/>
    <property type="match status" value="1"/>
</dbReference>
<keyword evidence="8" id="KW-0413">Isomerase</keyword>
<reference evidence="9" key="1">
    <citation type="submission" date="2023-01" db="EMBL/GenBank/DDBJ databases">
        <title>Xenophilus mangrovi sp. nov., isolated from soil of Mangrove nature reserve.</title>
        <authorList>
            <person name="Xu S."/>
            <person name="Liu Z."/>
            <person name="Xu Y."/>
        </authorList>
    </citation>
    <scope>NUCLEOTIDE SEQUENCE</scope>
    <source>
        <strain evidence="9">YW8</strain>
    </source>
</reference>
<evidence type="ECO:0000256" key="2">
    <source>
        <dbReference type="ARBA" id="ARBA00005005"/>
    </source>
</evidence>
<protein>
    <submittedName>
        <fullName evidence="9">Crotonase/enoyl-CoA hydratase family protein</fullName>
    </submittedName>
</protein>
<keyword evidence="5" id="KW-0007">Acetylation</keyword>
<evidence type="ECO:0000256" key="6">
    <source>
        <dbReference type="ARBA" id="ARBA00023098"/>
    </source>
</evidence>
<sequence length="274" mass="29820">MNALPAFETLQLSLDEGIARIVLNRPEKANAINMTMWQELRSAMQWLQRTPAARVAILRAAGAHFCAGLDLASFDELQAATRDGCDGRSREKLLAAILDIQDTVTAIERCTKPVIAEVHAACVGGGIDIITACDLRYCSAQAWFSVKEIDVGIVADVGTLQRLPLLIGEGMARELCYSGRRVEGAEAQAMRLVNRCHEDAQALREGVEAMARCLAAKSPLALRGTKQAITHAREHSIADGLQQVALWNAAMLFSTDLAEAAQARRERRAPRFAD</sequence>
<dbReference type="SUPFAM" id="SSF52096">
    <property type="entry name" value="ClpP/crotonase"/>
    <property type="match status" value="1"/>
</dbReference>
<gene>
    <name evidence="9" type="ORF">PGB34_06315</name>
</gene>
<dbReference type="InterPro" id="IPR001753">
    <property type="entry name" value="Enoyl-CoA_hydra/iso"/>
</dbReference>
<comment type="pathway">
    <text evidence="2">Lipid metabolism; fatty acid beta-oxidation.</text>
</comment>